<dbReference type="InterPro" id="IPR047640">
    <property type="entry name" value="RpiR-like"/>
</dbReference>
<dbReference type="InterPro" id="IPR001347">
    <property type="entry name" value="SIS_dom"/>
</dbReference>
<dbReference type="Pfam" id="PF01418">
    <property type="entry name" value="HTH_6"/>
    <property type="match status" value="1"/>
</dbReference>
<comment type="caution">
    <text evidence="3">The sequence shown here is derived from an EMBL/GenBank/DDBJ whole genome shotgun (WGS) entry which is preliminary data.</text>
</comment>
<dbReference type="GO" id="GO:0003700">
    <property type="term" value="F:DNA-binding transcription factor activity"/>
    <property type="evidence" value="ECO:0007669"/>
    <property type="project" value="InterPro"/>
</dbReference>
<sequence length="294" mass="31877">MKRMTKRPLDRLGERLSTRMQKLSPGLKTVALYISENRELVLSQSALEIAAETNTSDATVIRAVQALGFEGLRDLKSELRTAIGGSLSSAEKMEATTKDLNEDLNAAISYVSDSHLEAAHCLSNEEGRASIMAAINLLSTAGRIAVFGIGASGILADYAARLLYRSGFPSYALNRTGIGLGEQLLSMSQGDVMIMMVQGSAHREGATAVSEAVRLNVPIILLTAVKTPAFQDRASVTILAPRGQTDRFPLHGAIMMYLETIVLGLATINAERSTKSLQRLNQFYTSVRKKNRKF</sequence>
<dbReference type="SUPFAM" id="SSF46689">
    <property type="entry name" value="Homeodomain-like"/>
    <property type="match status" value="1"/>
</dbReference>
<proteinExistence type="predicted"/>
<dbReference type="GO" id="GO:0097367">
    <property type="term" value="F:carbohydrate derivative binding"/>
    <property type="evidence" value="ECO:0007669"/>
    <property type="project" value="InterPro"/>
</dbReference>
<dbReference type="PROSITE" id="PS51464">
    <property type="entry name" value="SIS"/>
    <property type="match status" value="1"/>
</dbReference>
<feature type="domain" description="HTH rpiR-type" evidence="1">
    <location>
        <begin position="10"/>
        <end position="86"/>
    </location>
</feature>
<name>A0A561R8X3_9HYPH</name>
<dbReference type="InterPro" id="IPR000281">
    <property type="entry name" value="HTH_RpiR"/>
</dbReference>
<dbReference type="GO" id="GO:0003677">
    <property type="term" value="F:DNA binding"/>
    <property type="evidence" value="ECO:0007669"/>
    <property type="project" value="InterPro"/>
</dbReference>
<dbReference type="InterPro" id="IPR036388">
    <property type="entry name" value="WH-like_DNA-bd_sf"/>
</dbReference>
<dbReference type="InterPro" id="IPR046348">
    <property type="entry name" value="SIS_dom_sf"/>
</dbReference>
<dbReference type="SUPFAM" id="SSF53697">
    <property type="entry name" value="SIS domain"/>
    <property type="match status" value="1"/>
</dbReference>
<protein>
    <submittedName>
        <fullName evidence="3">RpiR family transcriptional regulator</fullName>
    </submittedName>
</protein>
<evidence type="ECO:0000259" key="2">
    <source>
        <dbReference type="PROSITE" id="PS51464"/>
    </source>
</evidence>
<accession>A0A561R8X3</accession>
<dbReference type="PANTHER" id="PTHR30514">
    <property type="entry name" value="GLUCOKINASE"/>
    <property type="match status" value="1"/>
</dbReference>
<dbReference type="InterPro" id="IPR009057">
    <property type="entry name" value="Homeodomain-like_sf"/>
</dbReference>
<dbReference type="OrthoDB" id="8683433at2"/>
<dbReference type="Pfam" id="PF01380">
    <property type="entry name" value="SIS"/>
    <property type="match status" value="1"/>
</dbReference>
<dbReference type="Gene3D" id="3.40.50.10490">
    <property type="entry name" value="Glucose-6-phosphate isomerase like protein, domain 1"/>
    <property type="match status" value="1"/>
</dbReference>
<dbReference type="Proteomes" id="UP000320653">
    <property type="component" value="Unassembled WGS sequence"/>
</dbReference>
<evidence type="ECO:0000259" key="1">
    <source>
        <dbReference type="PROSITE" id="PS51071"/>
    </source>
</evidence>
<dbReference type="GO" id="GO:1901135">
    <property type="term" value="P:carbohydrate derivative metabolic process"/>
    <property type="evidence" value="ECO:0007669"/>
    <property type="project" value="InterPro"/>
</dbReference>
<evidence type="ECO:0000313" key="3">
    <source>
        <dbReference type="EMBL" id="TWF59048.1"/>
    </source>
</evidence>
<dbReference type="AlphaFoldDB" id="A0A561R8X3"/>
<dbReference type="RefSeq" id="WP_145632905.1">
    <property type="nucleotide sequence ID" value="NZ_VIWP01000001.1"/>
</dbReference>
<reference evidence="3 4" key="1">
    <citation type="submission" date="2019-06" db="EMBL/GenBank/DDBJ databases">
        <title>Sorghum-associated microbial communities from plants grown in Nebraska, USA.</title>
        <authorList>
            <person name="Schachtman D."/>
        </authorList>
    </citation>
    <scope>NUCLEOTIDE SEQUENCE [LARGE SCALE GENOMIC DNA]</scope>
    <source>
        <strain evidence="3 4">1225</strain>
    </source>
</reference>
<dbReference type="CDD" id="cd04795">
    <property type="entry name" value="SIS"/>
    <property type="match status" value="1"/>
</dbReference>
<organism evidence="3 4">
    <name type="scientific">Neorhizobium alkalisoli</name>
    <dbReference type="NCBI Taxonomy" id="528178"/>
    <lineage>
        <taxon>Bacteria</taxon>
        <taxon>Pseudomonadati</taxon>
        <taxon>Pseudomonadota</taxon>
        <taxon>Alphaproteobacteria</taxon>
        <taxon>Hyphomicrobiales</taxon>
        <taxon>Rhizobiaceae</taxon>
        <taxon>Rhizobium/Agrobacterium group</taxon>
        <taxon>Neorhizobium</taxon>
    </lineage>
</organism>
<evidence type="ECO:0000313" key="4">
    <source>
        <dbReference type="Proteomes" id="UP000320653"/>
    </source>
</evidence>
<dbReference type="EMBL" id="VIWP01000001">
    <property type="protein sequence ID" value="TWF59048.1"/>
    <property type="molecule type" value="Genomic_DNA"/>
</dbReference>
<feature type="domain" description="SIS" evidence="2">
    <location>
        <begin position="134"/>
        <end position="271"/>
    </location>
</feature>
<keyword evidence="4" id="KW-1185">Reference proteome</keyword>
<dbReference type="PROSITE" id="PS51071">
    <property type="entry name" value="HTH_RPIR"/>
    <property type="match status" value="1"/>
</dbReference>
<gene>
    <name evidence="3" type="ORF">FHW37_101852</name>
</gene>
<dbReference type="Gene3D" id="1.10.10.10">
    <property type="entry name" value="Winged helix-like DNA-binding domain superfamily/Winged helix DNA-binding domain"/>
    <property type="match status" value="1"/>
</dbReference>